<dbReference type="SUPFAM" id="SSF140731">
    <property type="entry name" value="PA2201 C-terminal domain-like"/>
    <property type="match status" value="1"/>
</dbReference>
<evidence type="ECO:0000259" key="1">
    <source>
        <dbReference type="Pfam" id="PF08929"/>
    </source>
</evidence>
<feature type="domain" description="PoNi C-terminal" evidence="1">
    <location>
        <begin position="875"/>
        <end position="983"/>
    </location>
</feature>
<protein>
    <submittedName>
        <fullName evidence="2">DUF1911 domain-containing protein</fullName>
    </submittedName>
</protein>
<dbReference type="Gene3D" id="1.10.3920.10">
    <property type="entry name" value="PA2201 C-terminal domain-like"/>
    <property type="match status" value="1"/>
</dbReference>
<dbReference type="AlphaFoldDB" id="A0A9E2L2X8"/>
<dbReference type="Proteomes" id="UP000823914">
    <property type="component" value="Unassembled WGS sequence"/>
</dbReference>
<dbReference type="EMBL" id="JAHLFV010000136">
    <property type="protein sequence ID" value="MBU3850056.1"/>
    <property type="molecule type" value="Genomic_DNA"/>
</dbReference>
<proteinExistence type="predicted"/>
<reference evidence="2" key="1">
    <citation type="journal article" date="2021" name="PeerJ">
        <title>Extensive microbial diversity within the chicken gut microbiome revealed by metagenomics and culture.</title>
        <authorList>
            <person name="Gilroy R."/>
            <person name="Ravi A."/>
            <person name="Getino M."/>
            <person name="Pursley I."/>
            <person name="Horton D.L."/>
            <person name="Alikhan N.F."/>
            <person name="Baker D."/>
            <person name="Gharbi K."/>
            <person name="Hall N."/>
            <person name="Watson M."/>
            <person name="Adriaenssens E.M."/>
            <person name="Foster-Nyarko E."/>
            <person name="Jarju S."/>
            <person name="Secka A."/>
            <person name="Antonio M."/>
            <person name="Oren A."/>
            <person name="Chaudhuri R.R."/>
            <person name="La Ragione R."/>
            <person name="Hildebrand F."/>
            <person name="Pallen M.J."/>
        </authorList>
    </citation>
    <scope>NUCLEOTIDE SEQUENCE</scope>
    <source>
        <strain evidence="2">Gambia15-2214</strain>
    </source>
</reference>
<comment type="caution">
    <text evidence="2">The sequence shown here is derived from an EMBL/GenBank/DDBJ whole genome shotgun (WGS) entry which is preliminary data.</text>
</comment>
<sequence>MKYKEDDQHEESAQSADTKAFLKLVDAMFITGKRGEAEISDTFEFHFEESDNDEIRIFEKITFPLLDEAERMPLYYCIVIKKAWISRIITTLRTLPFEDYDINFPEGIWNRHIVHEYEECQVNLEFLPSAKDYATLQIMPIWKEPKEKTTRFIEIPYLPWDKSRLMAEFIEPVLVELAQFLTEEERTQLPPPWRENKKQNIIFADKESGSLNFFKAMTGITQYGLAEKEYLISKGGNVHFEFYFEEKADNEELNDDELEINAKRTDSFGRGQWESIIIKKAWIPLIITTLRNATIDDYNTPQTLVYEYGYCNLSFIINVVPFDYSYIKIYPVWKNENKSSWNIEIPYVSRKETKLMSEFIEPFLVALSQFLTEEERGKLSPPWSVNEKKELCQRPWGDLPFWFGVWLEGKDWYAGETDKSDDESIVAKIEKITKYQSKKTLNADFEYSFEELDNDELRINGKRTGTFGGGQQKSIVIQKNRIPWIISTLRNLSVDNYQTGVESIINKWGTCQLTLSICPIGDGYSYIKIFPMWKDEKKISPALEIPYFPWHAKNEQSYTLTSKWRYTRFEFNFEESDNDLKIMSEFIEPFLVALSQFLPEEERKKLPTPWSPKGELRINTRTGSRFGTGSWQSWDSVVIKKEWIPWIITTLRNLTYRDYCLGEQDYIECEYEDCTLIISLYIFEKGGSFIKIGRLWKDEKRWTSAIEIPYDHSAGNKAKLMSEFIEPFLVELSQFLTEEEREKLPPRVRMMRDKVKPQEYFDERFKKDSQKLKEILQTYHHNIETDEHQAESDIRAFKYQIYTYAFYKFYTGYSLGLGMHELLPEVDLILRHLIDAQDGNDNYEDMETVLYLIMLFNRTEFLDDYRKLLQKSEQQDFYLDSLMQTLDSSWQIRTEKLRCPKYSNAVYEVVLLSKENKAAAVERLKRYLKRQWIHTMTEGLITKYDLKRGDYRGYWCIASAALVKALGLDDTELHDCKYYPRDMAHFC</sequence>
<reference evidence="2" key="2">
    <citation type="submission" date="2021-04" db="EMBL/GenBank/DDBJ databases">
        <authorList>
            <person name="Gilroy R."/>
        </authorList>
    </citation>
    <scope>NUCLEOTIDE SEQUENCE</scope>
    <source>
        <strain evidence="2">Gambia15-2214</strain>
    </source>
</reference>
<dbReference type="InterPro" id="IPR028983">
    <property type="entry name" value="PA2201-like_C"/>
</dbReference>
<evidence type="ECO:0000313" key="3">
    <source>
        <dbReference type="Proteomes" id="UP000823914"/>
    </source>
</evidence>
<name>A0A9E2L2X8_9SPIR</name>
<dbReference type="Pfam" id="PF08929">
    <property type="entry name" value="PoNi_C"/>
    <property type="match status" value="1"/>
</dbReference>
<organism evidence="2 3">
    <name type="scientific">Candidatus Treponema excrementipullorum</name>
    <dbReference type="NCBI Taxonomy" id="2838768"/>
    <lineage>
        <taxon>Bacteria</taxon>
        <taxon>Pseudomonadati</taxon>
        <taxon>Spirochaetota</taxon>
        <taxon>Spirochaetia</taxon>
        <taxon>Spirochaetales</taxon>
        <taxon>Treponemataceae</taxon>
        <taxon>Treponema</taxon>
    </lineage>
</organism>
<dbReference type="InterPro" id="IPR015025">
    <property type="entry name" value="PoNi_C"/>
</dbReference>
<accession>A0A9E2L2X8</accession>
<gene>
    <name evidence="2" type="ORF">IAA16_05780</name>
</gene>
<evidence type="ECO:0000313" key="2">
    <source>
        <dbReference type="EMBL" id="MBU3850056.1"/>
    </source>
</evidence>